<keyword evidence="4" id="KW-1185">Reference proteome</keyword>
<dbReference type="PANTHER" id="PTHR30157">
    <property type="entry name" value="FERRIC REDUCTASE, NADPH-DEPENDENT"/>
    <property type="match status" value="1"/>
</dbReference>
<comment type="similarity">
    <text evidence="1">Belongs to the SIP oxidoreductase family.</text>
</comment>
<dbReference type="Gene3D" id="2.40.30.10">
    <property type="entry name" value="Translation factors"/>
    <property type="match status" value="1"/>
</dbReference>
<proteinExistence type="inferred from homology"/>
<gene>
    <name evidence="3" type="primary">viuB</name>
    <name evidence="3" type="ORF">UC8_53550</name>
</gene>
<dbReference type="InterPro" id="IPR013113">
    <property type="entry name" value="SIP_FAD-bd"/>
</dbReference>
<dbReference type="GO" id="GO:0016491">
    <property type="term" value="F:oxidoreductase activity"/>
    <property type="evidence" value="ECO:0007669"/>
    <property type="project" value="InterPro"/>
</dbReference>
<reference evidence="3 4" key="1">
    <citation type="submission" date="2019-08" db="EMBL/GenBank/DDBJ databases">
        <title>Deep-cultivation of Planctomycetes and their phenomic and genomic characterization uncovers novel biology.</title>
        <authorList>
            <person name="Wiegand S."/>
            <person name="Jogler M."/>
            <person name="Boedeker C."/>
            <person name="Pinto D."/>
            <person name="Vollmers J."/>
            <person name="Rivas-Marin E."/>
            <person name="Kohn T."/>
            <person name="Peeters S.H."/>
            <person name="Heuer A."/>
            <person name="Rast P."/>
            <person name="Oberbeckmann S."/>
            <person name="Bunk B."/>
            <person name="Jeske O."/>
            <person name="Meyerdierks A."/>
            <person name="Storesund J.E."/>
            <person name="Kallscheuer N."/>
            <person name="Luecker S."/>
            <person name="Lage O.M."/>
            <person name="Pohl T."/>
            <person name="Merkel B.J."/>
            <person name="Hornburger P."/>
            <person name="Mueller R.-W."/>
            <person name="Bruemmer F."/>
            <person name="Labrenz M."/>
            <person name="Spormann A.M."/>
            <person name="Op den Camp H."/>
            <person name="Overmann J."/>
            <person name="Amann R."/>
            <person name="Jetten M.S.M."/>
            <person name="Mascher T."/>
            <person name="Medema M.H."/>
            <person name="Devos D.P."/>
            <person name="Kaster A.-K."/>
            <person name="Ovreas L."/>
            <person name="Rohde M."/>
            <person name="Galperin M.Y."/>
            <person name="Jogler C."/>
        </authorList>
    </citation>
    <scope>NUCLEOTIDE SEQUENCE [LARGE SCALE GENOMIC DNA]</scope>
    <source>
        <strain evidence="3 4">UC8</strain>
    </source>
</reference>
<dbReference type="OrthoDB" id="9814826at2"/>
<evidence type="ECO:0000313" key="3">
    <source>
        <dbReference type="EMBL" id="QEG43308.1"/>
    </source>
</evidence>
<dbReference type="InterPro" id="IPR039261">
    <property type="entry name" value="FNR_nucleotide-bd"/>
</dbReference>
<protein>
    <submittedName>
        <fullName evidence="3">Vibriobactin utilization protein ViuB</fullName>
    </submittedName>
</protein>
<dbReference type="InterPro" id="IPR039374">
    <property type="entry name" value="SIP_fam"/>
</dbReference>
<dbReference type="EMBL" id="CP042914">
    <property type="protein sequence ID" value="QEG43308.1"/>
    <property type="molecule type" value="Genomic_DNA"/>
</dbReference>
<evidence type="ECO:0000259" key="2">
    <source>
        <dbReference type="PROSITE" id="PS51384"/>
    </source>
</evidence>
<dbReference type="Pfam" id="PF04954">
    <property type="entry name" value="SIP"/>
    <property type="match status" value="1"/>
</dbReference>
<feature type="domain" description="FAD-binding FR-type" evidence="2">
    <location>
        <begin position="4"/>
        <end position="108"/>
    </location>
</feature>
<dbReference type="CDD" id="cd06193">
    <property type="entry name" value="siderophore_interacting"/>
    <property type="match status" value="1"/>
</dbReference>
<dbReference type="RefSeq" id="WP_068131399.1">
    <property type="nucleotide sequence ID" value="NZ_CP042914.1"/>
</dbReference>
<dbReference type="SUPFAM" id="SSF63380">
    <property type="entry name" value="Riboflavin synthase domain-like"/>
    <property type="match status" value="1"/>
</dbReference>
<dbReference type="Pfam" id="PF08021">
    <property type="entry name" value="FAD_binding_9"/>
    <property type="match status" value="1"/>
</dbReference>
<dbReference type="PANTHER" id="PTHR30157:SF0">
    <property type="entry name" value="NADPH-DEPENDENT FERRIC-CHELATE REDUCTASE"/>
    <property type="match status" value="1"/>
</dbReference>
<dbReference type="InterPro" id="IPR017927">
    <property type="entry name" value="FAD-bd_FR_type"/>
</dbReference>
<evidence type="ECO:0000256" key="1">
    <source>
        <dbReference type="ARBA" id="ARBA00035644"/>
    </source>
</evidence>
<evidence type="ECO:0000313" key="4">
    <source>
        <dbReference type="Proteomes" id="UP000325286"/>
    </source>
</evidence>
<sequence>MAKRPTRELTVVQSTQLTENMLRITLGGEAMADFPADQESAYVKLLFPQAEGERPLQRSYTIRNQRATEIDIDFVLHDPLGPASSWAAQASPGDRVLVSGPGPKKLINHQADWFLLIADMAALPALSVNLEQLPQPAIGHAVIEIRSAADVQPLVHPPGVQLHWKVNPQPDPSGQFLTSQVAALSLPPGSPAIWAACEFNSMRVLRQHLHREHPVPNSHIYLSSYWKIGQSDEGHKQAKRLDSEGA</sequence>
<dbReference type="KEGG" id="rul:UC8_53550"/>
<dbReference type="AlphaFoldDB" id="A0A5B9QW87"/>
<dbReference type="InterPro" id="IPR007037">
    <property type="entry name" value="SIP_rossman_dom"/>
</dbReference>
<organism evidence="3 4">
    <name type="scientific">Roseimaritima ulvae</name>
    <dbReference type="NCBI Taxonomy" id="980254"/>
    <lineage>
        <taxon>Bacteria</taxon>
        <taxon>Pseudomonadati</taxon>
        <taxon>Planctomycetota</taxon>
        <taxon>Planctomycetia</taxon>
        <taxon>Pirellulales</taxon>
        <taxon>Pirellulaceae</taxon>
        <taxon>Roseimaritima</taxon>
    </lineage>
</organism>
<dbReference type="Gene3D" id="3.40.50.80">
    <property type="entry name" value="Nucleotide-binding domain of ferredoxin-NADP reductase (FNR) module"/>
    <property type="match status" value="1"/>
</dbReference>
<dbReference type="InterPro" id="IPR017938">
    <property type="entry name" value="Riboflavin_synthase-like_b-brl"/>
</dbReference>
<name>A0A5B9QW87_9BACT</name>
<accession>A0A5B9QW87</accession>
<dbReference type="PROSITE" id="PS51384">
    <property type="entry name" value="FAD_FR"/>
    <property type="match status" value="1"/>
</dbReference>
<dbReference type="Proteomes" id="UP000325286">
    <property type="component" value="Chromosome"/>
</dbReference>